<evidence type="ECO:0000259" key="3">
    <source>
        <dbReference type="Pfam" id="PF13632"/>
    </source>
</evidence>
<dbReference type="RefSeq" id="WP_268040822.1">
    <property type="nucleotide sequence ID" value="NZ_JAPQER010000003.1"/>
</dbReference>
<sequence length="289" mass="33670">MDLSIIIVNYNTKELLKQTIQSVIDNTQNISYEIIVVDNASVDGSCDMVNKDYPQVKVIKNTDNLGFPKANNKGIKIASGRYVMLLNSDTYVLENCLESCINYMDKYEDIGALGCKLVLANGELDHACKRGFPTPEASLYYLLKLDKLFPEVKKFGQYKMSYVFEDEISEVDSLTGAFMIVKREVIKKIGVLDETFFMYGEDIDWCYRIKEAGYKVMYYPEVRTIHYKGQSSKKKRLKTIYEFHRAMYIFYNKHYYKKYNFLVTLFVYIGITLRLMLALLVNIFKRKTV</sequence>
<keyword evidence="1" id="KW-0472">Membrane</keyword>
<organism evidence="4 5">
    <name type="scientific">Clostridium aestuarii</name>
    <dbReference type="NCBI Taxonomy" id="338193"/>
    <lineage>
        <taxon>Bacteria</taxon>
        <taxon>Bacillati</taxon>
        <taxon>Bacillota</taxon>
        <taxon>Clostridia</taxon>
        <taxon>Eubacteriales</taxon>
        <taxon>Clostridiaceae</taxon>
        <taxon>Clostridium</taxon>
    </lineage>
</organism>
<name>A0ABT4D2L9_9CLOT</name>
<feature type="domain" description="Glycosyltransferase 2-like" evidence="2">
    <location>
        <begin position="4"/>
        <end position="114"/>
    </location>
</feature>
<evidence type="ECO:0000313" key="5">
    <source>
        <dbReference type="Proteomes" id="UP001078443"/>
    </source>
</evidence>
<evidence type="ECO:0000259" key="2">
    <source>
        <dbReference type="Pfam" id="PF00535"/>
    </source>
</evidence>
<accession>A0ABT4D2L9</accession>
<proteinExistence type="predicted"/>
<dbReference type="Gene3D" id="3.90.550.10">
    <property type="entry name" value="Spore Coat Polysaccharide Biosynthesis Protein SpsA, Chain A"/>
    <property type="match status" value="1"/>
</dbReference>
<evidence type="ECO:0000256" key="1">
    <source>
        <dbReference type="SAM" id="Phobius"/>
    </source>
</evidence>
<dbReference type="Pfam" id="PF13632">
    <property type="entry name" value="Glyco_trans_2_3"/>
    <property type="match status" value="1"/>
</dbReference>
<dbReference type="InterPro" id="IPR001173">
    <property type="entry name" value="Glyco_trans_2-like"/>
</dbReference>
<dbReference type="PANTHER" id="PTHR43179">
    <property type="entry name" value="RHAMNOSYLTRANSFERASE WBBL"/>
    <property type="match status" value="1"/>
</dbReference>
<dbReference type="SUPFAM" id="SSF53448">
    <property type="entry name" value="Nucleotide-diphospho-sugar transferases"/>
    <property type="match status" value="1"/>
</dbReference>
<dbReference type="Proteomes" id="UP001078443">
    <property type="component" value="Unassembled WGS sequence"/>
</dbReference>
<reference evidence="4" key="1">
    <citation type="submission" date="2022-12" db="EMBL/GenBank/DDBJ databases">
        <authorList>
            <person name="Wang J."/>
        </authorList>
    </citation>
    <scope>NUCLEOTIDE SEQUENCE</scope>
    <source>
        <strain evidence="4">HY-45-18</strain>
    </source>
</reference>
<comment type="caution">
    <text evidence="4">The sequence shown here is derived from an EMBL/GenBank/DDBJ whole genome shotgun (WGS) entry which is preliminary data.</text>
</comment>
<keyword evidence="5" id="KW-1185">Reference proteome</keyword>
<dbReference type="Pfam" id="PF00535">
    <property type="entry name" value="Glycos_transf_2"/>
    <property type="match status" value="1"/>
</dbReference>
<dbReference type="PANTHER" id="PTHR43179:SF7">
    <property type="entry name" value="RHAMNOSYLTRANSFERASE WBBL"/>
    <property type="match status" value="1"/>
</dbReference>
<feature type="transmembrane region" description="Helical" evidence="1">
    <location>
        <begin position="261"/>
        <end position="284"/>
    </location>
</feature>
<evidence type="ECO:0000313" key="4">
    <source>
        <dbReference type="EMBL" id="MCY6484520.1"/>
    </source>
</evidence>
<feature type="domain" description="Glycosyltransferase 2-like" evidence="3">
    <location>
        <begin position="160"/>
        <end position="283"/>
    </location>
</feature>
<dbReference type="EMBL" id="JAPQER010000003">
    <property type="protein sequence ID" value="MCY6484520.1"/>
    <property type="molecule type" value="Genomic_DNA"/>
</dbReference>
<keyword evidence="1" id="KW-0812">Transmembrane</keyword>
<dbReference type="InterPro" id="IPR029044">
    <property type="entry name" value="Nucleotide-diphossugar_trans"/>
</dbReference>
<keyword evidence="1" id="KW-1133">Transmembrane helix</keyword>
<gene>
    <name evidence="4" type="ORF">OW763_09225</name>
</gene>
<dbReference type="CDD" id="cd04186">
    <property type="entry name" value="GT_2_like_c"/>
    <property type="match status" value="1"/>
</dbReference>
<protein>
    <submittedName>
        <fullName evidence="4">Glycosyltransferase family 2 protein</fullName>
    </submittedName>
</protein>